<evidence type="ECO:0000256" key="2">
    <source>
        <dbReference type="SAM" id="Phobius"/>
    </source>
</evidence>
<gene>
    <name evidence="3" type="ORF">AFUS01_LOCUS4295</name>
</gene>
<evidence type="ECO:0000256" key="1">
    <source>
        <dbReference type="SAM" id="MobiDB-lite"/>
    </source>
</evidence>
<sequence>MELNLINSGGEITRTNYEALLSDFFENNETISLGNRTLPEITKYIDRTINPDNLGVFLLEGKLIERHQYAELCAKLTDNAKNTYLYIGLLDIKVETREQYLNFFIALFKSGNDNVAQTLFKALKRFQSNQSAWENTANPSDFVSIDIPAAYENTANNNIPLLQDGHHAAETSFERTGLTPRTTKRLKYTFRFAVVISSCIVGLGLLYLIHTRFTSNDERLSALLLTRTQTAPEPQPANLLPETPKAKDVQFTTASSAPTKTTVHPQQSNEPARESQLHNSQPRGQSNVTSLPSPEPLLMKNETGQQSPKAVSSSPGIYNQQSGIVSLPKNEIALTIGSPKDMPPLPIGAKVSLTLNDITGADWVNWSPPNAGQIVSLTLASTFSPLQILHLVFTMKNLTTLKFENLTGKLCGRVFNTTSKPLFHDNLEYLGITHVEDSPCRSAYQFFKDAFDFPKLRRVEIVNLPISLENEKYLLEFFKKLEPQLNQLDLQNVVVHMESQAFGNLVFKNLTSLYAVFREPYSVGAKSVFTNLNKASPNLMEISTNIVCTPGERCVFDKNWPMINSEQRLICDVSKVKESSSLIC</sequence>
<protein>
    <submittedName>
        <fullName evidence="3">Uncharacterized protein</fullName>
    </submittedName>
</protein>
<keyword evidence="2" id="KW-0472">Membrane</keyword>
<reference evidence="3" key="1">
    <citation type="submission" date="2021-06" db="EMBL/GenBank/DDBJ databases">
        <authorList>
            <person name="Hodson N. C."/>
            <person name="Mongue J. A."/>
            <person name="Jaron S. K."/>
        </authorList>
    </citation>
    <scope>NUCLEOTIDE SEQUENCE</scope>
</reference>
<feature type="transmembrane region" description="Helical" evidence="2">
    <location>
        <begin position="188"/>
        <end position="209"/>
    </location>
</feature>
<accession>A0A8J2NU63</accession>
<evidence type="ECO:0000313" key="4">
    <source>
        <dbReference type="Proteomes" id="UP000708208"/>
    </source>
</evidence>
<keyword evidence="2" id="KW-0812">Transmembrane</keyword>
<feature type="compositionally biased region" description="Polar residues" evidence="1">
    <location>
        <begin position="302"/>
        <end position="317"/>
    </location>
</feature>
<dbReference type="AlphaFoldDB" id="A0A8J2NU63"/>
<proteinExistence type="predicted"/>
<comment type="caution">
    <text evidence="3">The sequence shown here is derived from an EMBL/GenBank/DDBJ whole genome shotgun (WGS) entry which is preliminary data.</text>
</comment>
<evidence type="ECO:0000313" key="3">
    <source>
        <dbReference type="EMBL" id="CAG7700926.1"/>
    </source>
</evidence>
<dbReference type="EMBL" id="CAJVCH010026694">
    <property type="protein sequence ID" value="CAG7700926.1"/>
    <property type="molecule type" value="Genomic_DNA"/>
</dbReference>
<dbReference type="Proteomes" id="UP000708208">
    <property type="component" value="Unassembled WGS sequence"/>
</dbReference>
<keyword evidence="2" id="KW-1133">Transmembrane helix</keyword>
<feature type="compositionally biased region" description="Polar residues" evidence="1">
    <location>
        <begin position="277"/>
        <end position="292"/>
    </location>
</feature>
<name>A0A8J2NU63_9HEXA</name>
<keyword evidence="4" id="KW-1185">Reference proteome</keyword>
<feature type="region of interest" description="Disordered" evidence="1">
    <location>
        <begin position="232"/>
        <end position="317"/>
    </location>
</feature>
<organism evidence="3 4">
    <name type="scientific">Allacma fusca</name>
    <dbReference type="NCBI Taxonomy" id="39272"/>
    <lineage>
        <taxon>Eukaryota</taxon>
        <taxon>Metazoa</taxon>
        <taxon>Ecdysozoa</taxon>
        <taxon>Arthropoda</taxon>
        <taxon>Hexapoda</taxon>
        <taxon>Collembola</taxon>
        <taxon>Symphypleona</taxon>
        <taxon>Sminthuridae</taxon>
        <taxon>Allacma</taxon>
    </lineage>
</organism>
<feature type="compositionally biased region" description="Polar residues" evidence="1">
    <location>
        <begin position="250"/>
        <end position="270"/>
    </location>
</feature>